<dbReference type="Gene3D" id="3.40.1350.10">
    <property type="match status" value="1"/>
</dbReference>
<accession>A0A9D2KA42</accession>
<evidence type="ECO:0008006" key="3">
    <source>
        <dbReference type="Google" id="ProtNLM"/>
    </source>
</evidence>
<dbReference type="AlphaFoldDB" id="A0A9D2KA42"/>
<comment type="caution">
    <text evidence="1">The sequence shown here is derived from an EMBL/GenBank/DDBJ whole genome shotgun (WGS) entry which is preliminary data.</text>
</comment>
<dbReference type="EMBL" id="DXAQ01000004">
    <property type="protein sequence ID" value="HIZ88355.1"/>
    <property type="molecule type" value="Genomic_DNA"/>
</dbReference>
<dbReference type="GO" id="GO:0003676">
    <property type="term" value="F:nucleic acid binding"/>
    <property type="evidence" value="ECO:0007669"/>
    <property type="project" value="InterPro"/>
</dbReference>
<name>A0A9D2KA42_9BACT</name>
<dbReference type="Gene3D" id="3.10.590.10">
    <property type="entry name" value="ph1033 like domains"/>
    <property type="match status" value="1"/>
</dbReference>
<sequence>MTHVFIVNNTTFDIHLKYMFAATGTANNPDFLLNPKCNNIHHSRERNLLGLIADISRVKINDKILFYLQGDNSHSGTIFGIFKVKNNPFYCKNGYLNNELNKELQYRVFIEQDEVYPKGISEYAALDCLEDIKHPSEMCWSLIYRKLRGNRGCTMITDYEAQRLKRLIKNANENNNPITLTNVSDRFYYDIKKNCIAINQSNTMYQEDPQPILDIKERLLFKIENNQAYETHLQAYILQNIDINNNLRQLIIPNPNDSFWIGNEVGCGVGMQKIDILIMQFLDNTLYINVIELKCITPNENAFNQLEKYIKWIKDYICPLYHDKTIIINPIIIAPFGNNTLLTNKKIKYESSNKEKIKVSKEKYISVHKDNDNILFNELT</sequence>
<dbReference type="InterPro" id="IPR011856">
    <property type="entry name" value="tRNA_endonuc-like_dom_sf"/>
</dbReference>
<proteinExistence type="predicted"/>
<reference evidence="1" key="1">
    <citation type="journal article" date="2021" name="PeerJ">
        <title>Extensive microbial diversity within the chicken gut microbiome revealed by metagenomics and culture.</title>
        <authorList>
            <person name="Gilroy R."/>
            <person name="Ravi A."/>
            <person name="Getino M."/>
            <person name="Pursley I."/>
            <person name="Horton D.L."/>
            <person name="Alikhan N.F."/>
            <person name="Baker D."/>
            <person name="Gharbi K."/>
            <person name="Hall N."/>
            <person name="Watson M."/>
            <person name="Adriaenssens E.M."/>
            <person name="Foster-Nyarko E."/>
            <person name="Jarju S."/>
            <person name="Secka A."/>
            <person name="Antonio M."/>
            <person name="Oren A."/>
            <person name="Chaudhuri R.R."/>
            <person name="La Ragione R."/>
            <person name="Hildebrand F."/>
            <person name="Pallen M.J."/>
        </authorList>
    </citation>
    <scope>NUCLEOTIDE SEQUENCE</scope>
    <source>
        <strain evidence="1">ChiW4-1371</strain>
    </source>
</reference>
<evidence type="ECO:0000313" key="2">
    <source>
        <dbReference type="Proteomes" id="UP000824176"/>
    </source>
</evidence>
<dbReference type="InterPro" id="IPR015947">
    <property type="entry name" value="PUA-like_sf"/>
</dbReference>
<evidence type="ECO:0000313" key="1">
    <source>
        <dbReference type="EMBL" id="HIZ88355.1"/>
    </source>
</evidence>
<gene>
    <name evidence="1" type="ORF">H9804_00265</name>
</gene>
<protein>
    <recommendedName>
        <fullName evidence="3">DUF91 domain-containing protein</fullName>
    </recommendedName>
</protein>
<reference evidence="1" key="2">
    <citation type="submission" date="2021-04" db="EMBL/GenBank/DDBJ databases">
        <authorList>
            <person name="Gilroy R."/>
        </authorList>
    </citation>
    <scope>NUCLEOTIDE SEQUENCE</scope>
    <source>
        <strain evidence="1">ChiW4-1371</strain>
    </source>
</reference>
<organism evidence="1 2">
    <name type="scientific">Candidatus Mucispirillum faecigallinarum</name>
    <dbReference type="NCBI Taxonomy" id="2838699"/>
    <lineage>
        <taxon>Bacteria</taxon>
        <taxon>Pseudomonadati</taxon>
        <taxon>Deferribacterota</taxon>
        <taxon>Deferribacteres</taxon>
        <taxon>Deferribacterales</taxon>
        <taxon>Mucispirillaceae</taxon>
        <taxon>Mucispirillum</taxon>
    </lineage>
</organism>
<dbReference type="Proteomes" id="UP000824176">
    <property type="component" value="Unassembled WGS sequence"/>
</dbReference>
<dbReference type="SUPFAM" id="SSF88697">
    <property type="entry name" value="PUA domain-like"/>
    <property type="match status" value="1"/>
</dbReference>